<keyword evidence="7 9" id="KW-0539">Nucleus</keyword>
<dbReference type="Proteomes" id="UP000694864">
    <property type="component" value="Chromosome 5"/>
</dbReference>
<dbReference type="SMART" id="SM00336">
    <property type="entry name" value="BBOX"/>
    <property type="match status" value="2"/>
</dbReference>
<feature type="domain" description="CCT" evidence="13">
    <location>
        <begin position="382"/>
        <end position="424"/>
    </location>
</feature>
<dbReference type="InterPro" id="IPR010402">
    <property type="entry name" value="CCT_domain"/>
</dbReference>
<evidence type="ECO:0000256" key="1">
    <source>
        <dbReference type="ARBA" id="ARBA00004123"/>
    </source>
</evidence>
<dbReference type="PANTHER" id="PTHR31717">
    <property type="entry name" value="ZINC FINGER PROTEIN CONSTANS-LIKE 10"/>
    <property type="match status" value="1"/>
</dbReference>
<feature type="compositionally biased region" description="Polar residues" evidence="11">
    <location>
        <begin position="320"/>
        <end position="336"/>
    </location>
</feature>
<evidence type="ECO:0000256" key="3">
    <source>
        <dbReference type="ARBA" id="ARBA00022723"/>
    </source>
</evidence>
<keyword evidence="3" id="KW-0479">Metal-binding</keyword>
<dbReference type="InterPro" id="IPR049808">
    <property type="entry name" value="CONSTANS-like_Bbox1"/>
</dbReference>
<evidence type="ECO:0000259" key="12">
    <source>
        <dbReference type="PROSITE" id="PS50119"/>
    </source>
</evidence>
<feature type="region of interest" description="Disordered" evidence="11">
    <location>
        <begin position="297"/>
        <end position="352"/>
    </location>
</feature>
<feature type="domain" description="B box-type" evidence="12">
    <location>
        <begin position="47"/>
        <end position="94"/>
    </location>
</feature>
<dbReference type="PROSITE" id="PS51017">
    <property type="entry name" value="CCT"/>
    <property type="match status" value="1"/>
</dbReference>
<evidence type="ECO:0000256" key="7">
    <source>
        <dbReference type="ARBA" id="ARBA00023242"/>
    </source>
</evidence>
<evidence type="ECO:0000256" key="10">
    <source>
        <dbReference type="SAM" id="Coils"/>
    </source>
</evidence>
<evidence type="ECO:0000256" key="6">
    <source>
        <dbReference type="ARBA" id="ARBA00022833"/>
    </source>
</evidence>
<proteinExistence type="inferred from homology"/>
<dbReference type="Pfam" id="PF06203">
    <property type="entry name" value="CCT"/>
    <property type="match status" value="1"/>
</dbReference>
<dbReference type="PROSITE" id="PS50119">
    <property type="entry name" value="ZF_BBOX"/>
    <property type="match status" value="2"/>
</dbReference>
<evidence type="ECO:0000259" key="13">
    <source>
        <dbReference type="PROSITE" id="PS51017"/>
    </source>
</evidence>
<evidence type="ECO:0000256" key="2">
    <source>
        <dbReference type="ARBA" id="ARBA00010024"/>
    </source>
</evidence>
<keyword evidence="10" id="KW-0175">Coiled coil</keyword>
<accession>A0ABM0Z3F3</accession>
<dbReference type="InterPro" id="IPR000315">
    <property type="entry name" value="Znf_B-box"/>
</dbReference>
<keyword evidence="4" id="KW-0677">Repeat</keyword>
<evidence type="ECO:0000313" key="14">
    <source>
        <dbReference type="Proteomes" id="UP000694864"/>
    </source>
</evidence>
<dbReference type="GeneID" id="104786216"/>
<protein>
    <submittedName>
        <fullName evidence="15">Zinc finger protein CONSTANS-LIKE 14-like isoform X1</fullName>
    </submittedName>
</protein>
<feature type="domain" description="B box-type" evidence="12">
    <location>
        <begin position="4"/>
        <end position="51"/>
    </location>
</feature>
<evidence type="ECO:0000256" key="9">
    <source>
        <dbReference type="PROSITE-ProRule" id="PRU00357"/>
    </source>
</evidence>
<gene>
    <name evidence="15" type="primary">LOC104786216</name>
</gene>
<evidence type="ECO:0000256" key="5">
    <source>
        <dbReference type="ARBA" id="ARBA00022771"/>
    </source>
</evidence>
<comment type="subcellular location">
    <subcellularLocation>
        <location evidence="1 9">Nucleus</location>
    </subcellularLocation>
</comment>
<reference evidence="15" key="2">
    <citation type="submission" date="2025-08" db="UniProtKB">
        <authorList>
            <consortium name="RefSeq"/>
        </authorList>
    </citation>
    <scope>IDENTIFICATION</scope>
    <source>
        <tissue evidence="15">Leaf</tissue>
    </source>
</reference>
<keyword evidence="5 8" id="KW-0863">Zinc-finger</keyword>
<organism evidence="14 15">
    <name type="scientific">Camelina sativa</name>
    <name type="common">False flax</name>
    <name type="synonym">Myagrum sativum</name>
    <dbReference type="NCBI Taxonomy" id="90675"/>
    <lineage>
        <taxon>Eukaryota</taxon>
        <taxon>Viridiplantae</taxon>
        <taxon>Streptophyta</taxon>
        <taxon>Embryophyta</taxon>
        <taxon>Tracheophyta</taxon>
        <taxon>Spermatophyta</taxon>
        <taxon>Magnoliopsida</taxon>
        <taxon>eudicotyledons</taxon>
        <taxon>Gunneridae</taxon>
        <taxon>Pentapetalae</taxon>
        <taxon>rosids</taxon>
        <taxon>malvids</taxon>
        <taxon>Brassicales</taxon>
        <taxon>Brassicaceae</taxon>
        <taxon>Camelineae</taxon>
        <taxon>Camelina</taxon>
    </lineage>
</organism>
<evidence type="ECO:0000313" key="15">
    <source>
        <dbReference type="RefSeq" id="XP_010509874.1"/>
    </source>
</evidence>
<dbReference type="PANTHER" id="PTHR31717:SF45">
    <property type="entry name" value="ZINC FINGER PROTEIN CONSTANS-LIKE 14-RELATED"/>
    <property type="match status" value="1"/>
</dbReference>
<evidence type="ECO:0000256" key="8">
    <source>
        <dbReference type="PROSITE-ProRule" id="PRU00024"/>
    </source>
</evidence>
<reference evidence="14" key="1">
    <citation type="journal article" date="2014" name="Nat. Commun.">
        <title>The emerging biofuel crop Camelina sativa retains a highly undifferentiated hexaploid genome structure.</title>
        <authorList>
            <person name="Kagale S."/>
            <person name="Koh C."/>
            <person name="Nixon J."/>
            <person name="Bollina V."/>
            <person name="Clarke W.E."/>
            <person name="Tuteja R."/>
            <person name="Spillane C."/>
            <person name="Robinson S.J."/>
            <person name="Links M.G."/>
            <person name="Clarke C."/>
            <person name="Higgins E.E."/>
            <person name="Huebert T."/>
            <person name="Sharpe A.G."/>
            <person name="Parkin I.A."/>
        </authorList>
    </citation>
    <scope>NUCLEOTIDE SEQUENCE [LARGE SCALE GENOMIC DNA]</scope>
    <source>
        <strain evidence="14">cv. DH55</strain>
    </source>
</reference>
<sequence length="427" mass="47207">MGSSTTVACDFCGERTAVLFCRADSAKLCLPCDQHVHSANLLSKKHVRSQICDNCSKEPVSVRCFTDNLVLCQECDWDVHGSCSSASAHERSAVEGFSGCPSVSELAAVWGIDLEGKKKDEDEGEGEEEERLTDNFGMALDSWVSGSNNIVQDLIVPYDMSMKKQSFSFGRSKQVVYRQLEELLKSGFVSGCEGDGDGDGDGDGEGGGEIMVREGNNGGGSITHLSPTTSFTSLLLSAEYQSSCGNAATQFNASNHTIGHNNTQIWDFNLGKSRNPEEPSQFEPKDSTFTFNNVTHIKNETRPTNLKALRDSYQQDDSIRTNSIKGQETSRSNNTPAAIHSHKSSNDSSDLHFPEHVVIPSTKTTRLLVATNADLERMAQNRDNAMQRYKEKKKTRRYDKTIRYETRKARAETRLRVRGRFVKATDP</sequence>
<dbReference type="CDD" id="cd19821">
    <property type="entry name" value="Bbox1_BBX-like"/>
    <property type="match status" value="2"/>
</dbReference>
<feature type="coiled-coil region" evidence="10">
    <location>
        <begin position="368"/>
        <end position="395"/>
    </location>
</feature>
<evidence type="ECO:0000256" key="4">
    <source>
        <dbReference type="ARBA" id="ARBA00022737"/>
    </source>
</evidence>
<name>A0ABM0Z3F3_CAMSA</name>
<evidence type="ECO:0000256" key="11">
    <source>
        <dbReference type="SAM" id="MobiDB-lite"/>
    </source>
</evidence>
<dbReference type="RefSeq" id="XP_010509874.1">
    <property type="nucleotide sequence ID" value="XM_010511572.1"/>
</dbReference>
<keyword evidence="6" id="KW-0862">Zinc</keyword>
<comment type="similarity">
    <text evidence="2">Belongs to the CONSTANS family.</text>
</comment>
<keyword evidence="14" id="KW-1185">Reference proteome</keyword>